<evidence type="ECO:0000256" key="7">
    <source>
        <dbReference type="SAM" id="Phobius"/>
    </source>
</evidence>
<keyword evidence="10" id="KW-1185">Reference proteome</keyword>
<comment type="catalytic activity">
    <reaction evidence="2">
        <text>a 1,2-diacyl-sn-glycero-3-phospho-(1D-myo-inositol-3-phosphate) + H2O = a 1,2-diacyl-sn-glycero-3-phospho-(1D-myo-inositol) + phosphate</text>
        <dbReference type="Rhea" id="RHEA:12316"/>
        <dbReference type="ChEBI" id="CHEBI:15377"/>
        <dbReference type="ChEBI" id="CHEBI:43474"/>
        <dbReference type="ChEBI" id="CHEBI:57880"/>
        <dbReference type="ChEBI" id="CHEBI:58088"/>
        <dbReference type="EC" id="3.1.3.64"/>
    </reaction>
    <physiologicalReaction direction="left-to-right" evidence="2">
        <dbReference type="Rhea" id="RHEA:12317"/>
    </physiologicalReaction>
</comment>
<comment type="caution">
    <text evidence="9">The sequence shown here is derived from an EMBL/GenBank/DDBJ whole genome shotgun (WGS) entry which is preliminary data.</text>
</comment>
<dbReference type="PANTHER" id="PTHR45662:SF2">
    <property type="entry name" value="PHOSPHATIDYLINOSITOL-3-PHOSPHATASE SAC1"/>
    <property type="match status" value="1"/>
</dbReference>
<dbReference type="PROSITE" id="PS50275">
    <property type="entry name" value="SAC"/>
    <property type="match status" value="1"/>
</dbReference>
<dbReference type="PANTHER" id="PTHR45662">
    <property type="entry name" value="PHOSPHATIDYLINOSITIDE PHOSPHATASE SAC1"/>
    <property type="match status" value="1"/>
</dbReference>
<keyword evidence="7" id="KW-1133">Transmembrane helix</keyword>
<keyword evidence="7" id="KW-0812">Transmembrane</keyword>
<name>A0AAD9NH00_9ANNE</name>
<dbReference type="EC" id="3.1.3.64" evidence="1"/>
<evidence type="ECO:0000256" key="5">
    <source>
        <dbReference type="ARBA" id="ARBA00041396"/>
    </source>
</evidence>
<evidence type="ECO:0000259" key="8">
    <source>
        <dbReference type="PROSITE" id="PS50275"/>
    </source>
</evidence>
<reference evidence="9" key="1">
    <citation type="journal article" date="2023" name="Mol. Biol. Evol.">
        <title>Third-Generation Sequencing Reveals the Adaptive Role of the Epigenome in Three Deep-Sea Polychaetes.</title>
        <authorList>
            <person name="Perez M."/>
            <person name="Aroh O."/>
            <person name="Sun Y."/>
            <person name="Lan Y."/>
            <person name="Juniper S.K."/>
            <person name="Young C.R."/>
            <person name="Angers B."/>
            <person name="Qian P.Y."/>
        </authorList>
    </citation>
    <scope>NUCLEOTIDE SEQUENCE</scope>
    <source>
        <strain evidence="9">P08H-3</strain>
    </source>
</reference>
<proteinExistence type="predicted"/>
<gene>
    <name evidence="9" type="ORF">LSH36_35g08022</name>
</gene>
<dbReference type="Pfam" id="PF02383">
    <property type="entry name" value="Syja_N"/>
    <property type="match status" value="1"/>
</dbReference>
<sequence length="591" mass="68326">MATVHKWLKLYIADDKFYLESAEPSSKVNEILVIDRVSQELRLENTLQAPPNAECKLIHGLFGIIRLIAGPYLIVITRKVNIGEIHGQCIYKIVDTEIIPYKKTTLHLNEQQIADNAKYLSMIEHMLSVDGYYYCPTYDITHTMQRLDNTSPDFIHMPYHDRADVRFVWNNHLLRELSQQSELCHFCLPIMHGFITVVSSKVKGKSFKYILISRRSCFRAGTRYYVRGLDSEGHAANFVETEQIVEYDGYRSSFVQTRGSVPLFWYQYPNLKYKPDPVIVSSQNQVDGFQRHFAAQIYNYGRQVLINLLDKKGLEKNLVQAFGNAVENSQNNNIRYEHFDFHKECRKLQWHRLSLLVDKLANDQAKFGYFMLEGETVICSQEGVFRTNCIDCLDRTNVVQSLLARKSLQDQFIKMCLLLPGERVEDQNSFEETFKNVWADNADACAKQYAGTGALKTDYTRTGQRTFRGMLKDGWNSAIRYFMNNFYDGFRQDAIDLFLGNYVVEENEGVTKPSPLRPERDWKVYALPAIFMVAFSMCVISVLIPDENPSEQLMYVLFWGGASLITLGIIYFFGIEFVDKPRLALAKVKLE</sequence>
<organism evidence="9 10">
    <name type="scientific">Paralvinella palmiformis</name>
    <dbReference type="NCBI Taxonomy" id="53620"/>
    <lineage>
        <taxon>Eukaryota</taxon>
        <taxon>Metazoa</taxon>
        <taxon>Spiralia</taxon>
        <taxon>Lophotrochozoa</taxon>
        <taxon>Annelida</taxon>
        <taxon>Polychaeta</taxon>
        <taxon>Sedentaria</taxon>
        <taxon>Canalipalpata</taxon>
        <taxon>Terebellida</taxon>
        <taxon>Terebelliformia</taxon>
        <taxon>Alvinellidae</taxon>
        <taxon>Paralvinella</taxon>
    </lineage>
</organism>
<keyword evidence="7" id="KW-0472">Membrane</keyword>
<evidence type="ECO:0000313" key="10">
    <source>
        <dbReference type="Proteomes" id="UP001208570"/>
    </source>
</evidence>
<dbReference type="InterPro" id="IPR002013">
    <property type="entry name" value="SAC_dom"/>
</dbReference>
<feature type="domain" description="SAC" evidence="8">
    <location>
        <begin position="123"/>
        <end position="451"/>
    </location>
</feature>
<protein>
    <recommendedName>
        <fullName evidence="4">Phosphatidylinositol-3-phosphatase SAC1</fullName>
        <ecNumber evidence="1">3.1.3.64</ecNumber>
    </recommendedName>
    <alternativeName>
        <fullName evidence="6">Phosphatidylinositol-4-phosphate phosphatase</fullName>
    </alternativeName>
    <alternativeName>
        <fullName evidence="5">Suppressor of actin mutations 1-like protein</fullName>
    </alternativeName>
</protein>
<feature type="transmembrane region" description="Helical" evidence="7">
    <location>
        <begin position="556"/>
        <end position="578"/>
    </location>
</feature>
<evidence type="ECO:0000256" key="1">
    <source>
        <dbReference type="ARBA" id="ARBA00013038"/>
    </source>
</evidence>
<dbReference type="AlphaFoldDB" id="A0AAD9NH00"/>
<dbReference type="GO" id="GO:0046856">
    <property type="term" value="P:phosphatidylinositol dephosphorylation"/>
    <property type="evidence" value="ECO:0007669"/>
    <property type="project" value="TreeGrafter"/>
</dbReference>
<evidence type="ECO:0000256" key="3">
    <source>
        <dbReference type="ARBA" id="ARBA00036807"/>
    </source>
</evidence>
<dbReference type="GO" id="GO:0005783">
    <property type="term" value="C:endoplasmic reticulum"/>
    <property type="evidence" value="ECO:0007669"/>
    <property type="project" value="TreeGrafter"/>
</dbReference>
<feature type="transmembrane region" description="Helical" evidence="7">
    <location>
        <begin position="524"/>
        <end position="544"/>
    </location>
</feature>
<comment type="catalytic activity">
    <reaction evidence="3">
        <text>a 1,2-diacyl-sn-glycero-3-phospho-(1D-myo-inositol 4-phosphate) + H2O = a 1,2-diacyl-sn-glycero-3-phospho-(1D-myo-inositol) + phosphate</text>
        <dbReference type="Rhea" id="RHEA:55652"/>
        <dbReference type="ChEBI" id="CHEBI:15377"/>
        <dbReference type="ChEBI" id="CHEBI:43474"/>
        <dbReference type="ChEBI" id="CHEBI:57880"/>
        <dbReference type="ChEBI" id="CHEBI:58178"/>
    </reaction>
    <physiologicalReaction direction="left-to-right" evidence="3">
        <dbReference type="Rhea" id="RHEA:55653"/>
    </physiologicalReaction>
</comment>
<evidence type="ECO:0000256" key="6">
    <source>
        <dbReference type="ARBA" id="ARBA00041911"/>
    </source>
</evidence>
<dbReference type="Proteomes" id="UP001208570">
    <property type="component" value="Unassembled WGS sequence"/>
</dbReference>
<evidence type="ECO:0000256" key="2">
    <source>
        <dbReference type="ARBA" id="ARBA00036631"/>
    </source>
</evidence>
<dbReference type="EMBL" id="JAODUP010000035">
    <property type="protein sequence ID" value="KAK2166809.1"/>
    <property type="molecule type" value="Genomic_DNA"/>
</dbReference>
<evidence type="ECO:0000313" key="9">
    <source>
        <dbReference type="EMBL" id="KAK2166809.1"/>
    </source>
</evidence>
<evidence type="ECO:0000256" key="4">
    <source>
        <dbReference type="ARBA" id="ARBA00040795"/>
    </source>
</evidence>
<dbReference type="GO" id="GO:0043812">
    <property type="term" value="F:phosphatidylinositol-4-phosphate phosphatase activity"/>
    <property type="evidence" value="ECO:0007669"/>
    <property type="project" value="TreeGrafter"/>
</dbReference>
<accession>A0AAD9NH00</accession>
<dbReference type="GO" id="GO:0004438">
    <property type="term" value="F:phosphatidylinositol-3-phosphate phosphatase activity"/>
    <property type="evidence" value="ECO:0007669"/>
    <property type="project" value="UniProtKB-EC"/>
</dbReference>